<gene>
    <name evidence="1" type="ORF">METZ01_LOCUS448069</name>
</gene>
<protein>
    <submittedName>
        <fullName evidence="1">Uncharacterized protein</fullName>
    </submittedName>
</protein>
<sequence>VTFYGSGNQLDWPSNLTKVTELVEKNEEGLDSIPPGPFVLPHRDHDDRTTYFAIATDEAQAQELRRILSGVVGPTYTTFTGRPIELDNSNSIHMAAVGLAGSADGVFQFGVVGDSDKVKAATRRQV</sequence>
<evidence type="ECO:0000313" key="1">
    <source>
        <dbReference type="EMBL" id="SVD95215.1"/>
    </source>
</evidence>
<feature type="non-terminal residue" evidence="1">
    <location>
        <position position="126"/>
    </location>
</feature>
<organism evidence="1">
    <name type="scientific">marine metagenome</name>
    <dbReference type="NCBI Taxonomy" id="408172"/>
    <lineage>
        <taxon>unclassified sequences</taxon>
        <taxon>metagenomes</taxon>
        <taxon>ecological metagenomes</taxon>
    </lineage>
</organism>
<name>A0A382ZJH5_9ZZZZ</name>
<dbReference type="EMBL" id="UINC01184140">
    <property type="protein sequence ID" value="SVD95215.1"/>
    <property type="molecule type" value="Genomic_DNA"/>
</dbReference>
<feature type="non-terminal residue" evidence="1">
    <location>
        <position position="1"/>
    </location>
</feature>
<dbReference type="AlphaFoldDB" id="A0A382ZJH5"/>
<proteinExistence type="predicted"/>
<accession>A0A382ZJH5</accession>
<reference evidence="1" key="1">
    <citation type="submission" date="2018-05" db="EMBL/GenBank/DDBJ databases">
        <authorList>
            <person name="Lanie J.A."/>
            <person name="Ng W.-L."/>
            <person name="Kazmierczak K.M."/>
            <person name="Andrzejewski T.M."/>
            <person name="Davidsen T.M."/>
            <person name="Wayne K.J."/>
            <person name="Tettelin H."/>
            <person name="Glass J.I."/>
            <person name="Rusch D."/>
            <person name="Podicherti R."/>
            <person name="Tsui H.-C.T."/>
            <person name="Winkler M.E."/>
        </authorList>
    </citation>
    <scope>NUCLEOTIDE SEQUENCE</scope>
</reference>